<proteinExistence type="predicted"/>
<dbReference type="PANTHER" id="PTHR10039">
    <property type="entry name" value="AMELOGENIN"/>
    <property type="match status" value="1"/>
</dbReference>
<dbReference type="PANTHER" id="PTHR10039:SF5">
    <property type="entry name" value="NACHT DOMAIN-CONTAINING PROTEIN"/>
    <property type="match status" value="1"/>
</dbReference>
<reference evidence="1 2" key="1">
    <citation type="submission" date="2024-09" db="EMBL/GenBank/DDBJ databases">
        <title>Itraconazole resistance in Madurella fahalii resulting from another homologue of gene encoding cytochrome P450 14-alpha sterol demethylase (CYP51).</title>
        <authorList>
            <person name="Yoshioka I."/>
            <person name="Fahal A.H."/>
            <person name="Kaneko S."/>
            <person name="Yaguchi T."/>
        </authorList>
    </citation>
    <scope>NUCLEOTIDE SEQUENCE [LARGE SCALE GENOMIC DNA]</scope>
    <source>
        <strain evidence="1 2">IFM 68171</strain>
    </source>
</reference>
<dbReference type="EMBL" id="BAAFSV010000005">
    <property type="protein sequence ID" value="GAB1318352.1"/>
    <property type="molecule type" value="Genomic_DNA"/>
</dbReference>
<evidence type="ECO:0000313" key="1">
    <source>
        <dbReference type="EMBL" id="GAB1318352.1"/>
    </source>
</evidence>
<dbReference type="GeneID" id="98179305"/>
<dbReference type="Proteomes" id="UP001628179">
    <property type="component" value="Unassembled WGS sequence"/>
</dbReference>
<evidence type="ECO:0008006" key="3">
    <source>
        <dbReference type="Google" id="ProtNLM"/>
    </source>
</evidence>
<dbReference type="RefSeq" id="XP_070920083.1">
    <property type="nucleotide sequence ID" value="XM_071063982.1"/>
</dbReference>
<accession>A0ABQ0GKQ4</accession>
<evidence type="ECO:0000313" key="2">
    <source>
        <dbReference type="Proteomes" id="UP001628179"/>
    </source>
</evidence>
<gene>
    <name evidence="1" type="ORF">MFIFM68171_08562</name>
</gene>
<protein>
    <recommendedName>
        <fullName evidence="3">NACHT domain-containing protein</fullName>
    </recommendedName>
</protein>
<organism evidence="1 2">
    <name type="scientific">Madurella fahalii</name>
    <dbReference type="NCBI Taxonomy" id="1157608"/>
    <lineage>
        <taxon>Eukaryota</taxon>
        <taxon>Fungi</taxon>
        <taxon>Dikarya</taxon>
        <taxon>Ascomycota</taxon>
        <taxon>Pezizomycotina</taxon>
        <taxon>Sordariomycetes</taxon>
        <taxon>Sordariomycetidae</taxon>
        <taxon>Sordariales</taxon>
        <taxon>Sordariales incertae sedis</taxon>
        <taxon>Madurella</taxon>
    </lineage>
</organism>
<comment type="caution">
    <text evidence="1">The sequence shown here is derived from an EMBL/GenBank/DDBJ whole genome shotgun (WGS) entry which is preliminary data.</text>
</comment>
<name>A0ABQ0GKQ4_9PEZI</name>
<keyword evidence="2" id="KW-1185">Reference proteome</keyword>
<sequence>MVLSRPQESVKLALFVDGLDEFFIPPREVVVLFRAIKTRCSGGPKLCVASRPWTEFDNEFNESPMLDMHILTGDDMIAFISGSFQGHKGFGEQKRLFLNETGRLLRGIVDKANCVVLWASVVVQLLSDLLS</sequence>